<evidence type="ECO:0000313" key="1">
    <source>
        <dbReference type="EMBL" id="PWA51572.1"/>
    </source>
</evidence>
<protein>
    <submittedName>
        <fullName evidence="1">Uncharacterized protein</fullName>
    </submittedName>
</protein>
<keyword evidence="2" id="KW-1185">Reference proteome</keyword>
<dbReference type="OrthoDB" id="550780at2759"/>
<dbReference type="PANTHER" id="PTHR14523:SF1">
    <property type="entry name" value="HOMOLOGOUS RECOMBINATION OB-FOLD PROTEIN"/>
    <property type="match status" value="1"/>
</dbReference>
<sequence>MECFDHCRKKDNTIGPVGIVQAVKLRKIANTREGGKKCVMSTQEYMRKVVEDVGKDEDFRHGSWVSMVDFVNANGGIQSQRSLRNNIWLNTSRYPYKGGDYGKDITVRVALILHHLLVFCPKPSLHYLNIKTRSVVKVFHKDKLLEMKVV</sequence>
<dbReference type="InterPro" id="IPR028045">
    <property type="entry name" value="HROB"/>
</dbReference>
<evidence type="ECO:0000313" key="2">
    <source>
        <dbReference type="Proteomes" id="UP000245207"/>
    </source>
</evidence>
<dbReference type="PANTHER" id="PTHR14523">
    <property type="entry name" value="UNCHARACTERIZED PROTEIN C17ORF53 HOMOLOG"/>
    <property type="match status" value="1"/>
</dbReference>
<dbReference type="GO" id="GO:0000725">
    <property type="term" value="P:recombinational repair"/>
    <property type="evidence" value="ECO:0007669"/>
    <property type="project" value="InterPro"/>
</dbReference>
<organism evidence="1 2">
    <name type="scientific">Artemisia annua</name>
    <name type="common">Sweet wormwood</name>
    <dbReference type="NCBI Taxonomy" id="35608"/>
    <lineage>
        <taxon>Eukaryota</taxon>
        <taxon>Viridiplantae</taxon>
        <taxon>Streptophyta</taxon>
        <taxon>Embryophyta</taxon>
        <taxon>Tracheophyta</taxon>
        <taxon>Spermatophyta</taxon>
        <taxon>Magnoliopsida</taxon>
        <taxon>eudicotyledons</taxon>
        <taxon>Gunneridae</taxon>
        <taxon>Pentapetalae</taxon>
        <taxon>asterids</taxon>
        <taxon>campanulids</taxon>
        <taxon>Asterales</taxon>
        <taxon>Asteraceae</taxon>
        <taxon>Asteroideae</taxon>
        <taxon>Anthemideae</taxon>
        <taxon>Artemisiinae</taxon>
        <taxon>Artemisia</taxon>
    </lineage>
</organism>
<reference evidence="1 2" key="1">
    <citation type="journal article" date="2018" name="Mol. Plant">
        <title>The genome of Artemisia annua provides insight into the evolution of Asteraceae family and artemisinin biosynthesis.</title>
        <authorList>
            <person name="Shen Q."/>
            <person name="Zhang L."/>
            <person name="Liao Z."/>
            <person name="Wang S."/>
            <person name="Yan T."/>
            <person name="Shi P."/>
            <person name="Liu M."/>
            <person name="Fu X."/>
            <person name="Pan Q."/>
            <person name="Wang Y."/>
            <person name="Lv Z."/>
            <person name="Lu X."/>
            <person name="Zhang F."/>
            <person name="Jiang W."/>
            <person name="Ma Y."/>
            <person name="Chen M."/>
            <person name="Hao X."/>
            <person name="Li L."/>
            <person name="Tang Y."/>
            <person name="Lv G."/>
            <person name="Zhou Y."/>
            <person name="Sun X."/>
            <person name="Brodelius P.E."/>
            <person name="Rose J.K.C."/>
            <person name="Tang K."/>
        </authorList>
    </citation>
    <scope>NUCLEOTIDE SEQUENCE [LARGE SCALE GENOMIC DNA]</scope>
    <source>
        <strain evidence="2">cv. Huhao1</strain>
        <tissue evidence="1">Leaf</tissue>
    </source>
</reference>
<name>A0A2U1LRE4_ARTAN</name>
<gene>
    <name evidence="1" type="ORF">CTI12_AA461030</name>
</gene>
<dbReference type="Proteomes" id="UP000245207">
    <property type="component" value="Unassembled WGS sequence"/>
</dbReference>
<dbReference type="AlphaFoldDB" id="A0A2U1LRE4"/>
<comment type="caution">
    <text evidence="1">The sequence shown here is derived from an EMBL/GenBank/DDBJ whole genome shotgun (WGS) entry which is preliminary data.</text>
</comment>
<proteinExistence type="predicted"/>
<dbReference type="EMBL" id="PKPP01008111">
    <property type="protein sequence ID" value="PWA51572.1"/>
    <property type="molecule type" value="Genomic_DNA"/>
</dbReference>
<accession>A0A2U1LRE4</accession>